<feature type="compositionally biased region" description="Low complexity" evidence="1">
    <location>
        <begin position="214"/>
        <end position="225"/>
    </location>
</feature>
<feature type="region of interest" description="Disordered" evidence="1">
    <location>
        <begin position="312"/>
        <end position="382"/>
    </location>
</feature>
<evidence type="ECO:0000313" key="4">
    <source>
        <dbReference type="Proteomes" id="UP000053989"/>
    </source>
</evidence>
<feature type="compositionally biased region" description="Low complexity" evidence="1">
    <location>
        <begin position="319"/>
        <end position="333"/>
    </location>
</feature>
<dbReference type="InParanoid" id="A0A0C2YXA7"/>
<feature type="region of interest" description="Disordered" evidence="1">
    <location>
        <begin position="169"/>
        <end position="230"/>
    </location>
</feature>
<proteinExistence type="predicted"/>
<keyword evidence="2" id="KW-0812">Transmembrane</keyword>
<name>A0A0C2YXA7_9AGAM</name>
<feature type="compositionally biased region" description="Polar residues" evidence="1">
    <location>
        <begin position="127"/>
        <end position="138"/>
    </location>
</feature>
<evidence type="ECO:0000313" key="3">
    <source>
        <dbReference type="EMBL" id="KIM54228.1"/>
    </source>
</evidence>
<sequence length="382" mass="41405">MSCQSNVSPLSFSTVTVCMTIKRSKRTALVSPAHSFHHVNLAPIDTIADRAFHSKRFHLAESITQTTSIIVIIVGAVGGCILLLSLYRFIRHFSSRRFAPLPPVQPIAHHRQQQLALFSERNNGSLTPTQWPHLSTPQELSPYESSLSLPPSKEVDILSQPVSPLQPSFYSGENSLTELSSSGQIDHRRMPKLSRPDDHRRNSIGSVGSAHFVRPSTAHSSSSTPPTLPHRRRLHSIASHTSIASRSSGGLPHGPHSQVKIVLPAPLAPPLMPSNTGSTENVLFPVAPDSWKNRGSVRLSVADMWAPSLHRTASDDQITPSSTRGRSSKSTSPSRRRSRLVRPTSANNDSRAPSPLSSELLPAPSLVPPVEAPLSGQPLQAS</sequence>
<organism evidence="3 4">
    <name type="scientific">Scleroderma citrinum Foug A</name>
    <dbReference type="NCBI Taxonomy" id="1036808"/>
    <lineage>
        <taxon>Eukaryota</taxon>
        <taxon>Fungi</taxon>
        <taxon>Dikarya</taxon>
        <taxon>Basidiomycota</taxon>
        <taxon>Agaricomycotina</taxon>
        <taxon>Agaricomycetes</taxon>
        <taxon>Agaricomycetidae</taxon>
        <taxon>Boletales</taxon>
        <taxon>Sclerodermatineae</taxon>
        <taxon>Sclerodermataceae</taxon>
        <taxon>Scleroderma</taxon>
    </lineage>
</organism>
<feature type="transmembrane region" description="Helical" evidence="2">
    <location>
        <begin position="69"/>
        <end position="90"/>
    </location>
</feature>
<feature type="compositionally biased region" description="Polar residues" evidence="1">
    <location>
        <begin position="169"/>
        <end position="184"/>
    </location>
</feature>
<keyword evidence="2" id="KW-1133">Transmembrane helix</keyword>
<keyword evidence="4" id="KW-1185">Reference proteome</keyword>
<dbReference type="OrthoDB" id="3270653at2759"/>
<reference evidence="3 4" key="1">
    <citation type="submission" date="2014-04" db="EMBL/GenBank/DDBJ databases">
        <authorList>
            <consortium name="DOE Joint Genome Institute"/>
            <person name="Kuo A."/>
            <person name="Kohler A."/>
            <person name="Nagy L.G."/>
            <person name="Floudas D."/>
            <person name="Copeland A."/>
            <person name="Barry K.W."/>
            <person name="Cichocki N."/>
            <person name="Veneault-Fourrey C."/>
            <person name="LaButti K."/>
            <person name="Lindquist E.A."/>
            <person name="Lipzen A."/>
            <person name="Lundell T."/>
            <person name="Morin E."/>
            <person name="Murat C."/>
            <person name="Sun H."/>
            <person name="Tunlid A."/>
            <person name="Henrissat B."/>
            <person name="Grigoriev I.V."/>
            <person name="Hibbett D.S."/>
            <person name="Martin F."/>
            <person name="Nordberg H.P."/>
            <person name="Cantor M.N."/>
            <person name="Hua S.X."/>
        </authorList>
    </citation>
    <scope>NUCLEOTIDE SEQUENCE [LARGE SCALE GENOMIC DNA]</scope>
    <source>
        <strain evidence="3 4">Foug A</strain>
    </source>
</reference>
<dbReference type="AlphaFoldDB" id="A0A0C2YXA7"/>
<dbReference type="EMBL" id="KN822159">
    <property type="protein sequence ID" value="KIM54228.1"/>
    <property type="molecule type" value="Genomic_DNA"/>
</dbReference>
<feature type="compositionally biased region" description="Low complexity" evidence="1">
    <location>
        <begin position="139"/>
        <end position="148"/>
    </location>
</feature>
<evidence type="ECO:0000256" key="1">
    <source>
        <dbReference type="SAM" id="MobiDB-lite"/>
    </source>
</evidence>
<evidence type="ECO:0000256" key="2">
    <source>
        <dbReference type="SAM" id="Phobius"/>
    </source>
</evidence>
<keyword evidence="2" id="KW-0472">Membrane</keyword>
<gene>
    <name evidence="3" type="ORF">SCLCIDRAFT_1222192</name>
</gene>
<feature type="compositionally biased region" description="Low complexity" evidence="1">
    <location>
        <begin position="353"/>
        <end position="364"/>
    </location>
</feature>
<protein>
    <submittedName>
        <fullName evidence="3">Uncharacterized protein</fullName>
    </submittedName>
</protein>
<dbReference type="Proteomes" id="UP000053989">
    <property type="component" value="Unassembled WGS sequence"/>
</dbReference>
<dbReference type="HOGENOM" id="CLU_831875_0_0_1"/>
<reference evidence="4" key="2">
    <citation type="submission" date="2015-01" db="EMBL/GenBank/DDBJ databases">
        <title>Evolutionary Origins and Diversification of the Mycorrhizal Mutualists.</title>
        <authorList>
            <consortium name="DOE Joint Genome Institute"/>
            <consortium name="Mycorrhizal Genomics Consortium"/>
            <person name="Kohler A."/>
            <person name="Kuo A."/>
            <person name="Nagy L.G."/>
            <person name="Floudas D."/>
            <person name="Copeland A."/>
            <person name="Barry K.W."/>
            <person name="Cichocki N."/>
            <person name="Veneault-Fourrey C."/>
            <person name="LaButti K."/>
            <person name="Lindquist E.A."/>
            <person name="Lipzen A."/>
            <person name="Lundell T."/>
            <person name="Morin E."/>
            <person name="Murat C."/>
            <person name="Riley R."/>
            <person name="Ohm R."/>
            <person name="Sun H."/>
            <person name="Tunlid A."/>
            <person name="Henrissat B."/>
            <person name="Grigoriev I.V."/>
            <person name="Hibbett D.S."/>
            <person name="Martin F."/>
        </authorList>
    </citation>
    <scope>NUCLEOTIDE SEQUENCE [LARGE SCALE GENOMIC DNA]</scope>
    <source>
        <strain evidence="4">Foug A</strain>
    </source>
</reference>
<accession>A0A0C2YXA7</accession>
<feature type="region of interest" description="Disordered" evidence="1">
    <location>
        <begin position="127"/>
        <end position="148"/>
    </location>
</feature>